<organism evidence="3 4">
    <name type="scientific">Lactococcus lactis subsp. cremoris</name>
    <name type="common">Streptococcus cremoris</name>
    <dbReference type="NCBI Taxonomy" id="1359"/>
    <lineage>
        <taxon>Bacteria</taxon>
        <taxon>Bacillati</taxon>
        <taxon>Bacillota</taxon>
        <taxon>Bacilli</taxon>
        <taxon>Lactobacillales</taxon>
        <taxon>Streptococcaceae</taxon>
        <taxon>Lactococcus</taxon>
    </lineage>
</organism>
<sequence length="238" mass="24457">MKKAITLSAATLALLVAGASGVSGVSAASVKAEKWNSSTGKIGFRANTTTPPDITNPELLGVTGHGGTPGALAIDYASNLTFDQHEISATSETYFAHADTTAFSKPVGEFVEMHDLRGLGSGGNNGTQLTVKQRDQFKNDKGAELKGATLRFSSGKAANAGGGTYTPTAKGSFTLKLDTAQPVMSTDGTVGQFLTSYGKATDYRENNAGGPISLKVPSGSDLAGDFSTTLEWDLVTAP</sequence>
<feature type="chain" id="PRO_5041211060" evidence="1">
    <location>
        <begin position="28"/>
        <end position="238"/>
    </location>
</feature>
<dbReference type="RefSeq" id="WP_011669054.1">
    <property type="nucleotide sequence ID" value="NZ_CP016737.2"/>
</dbReference>
<name>A0AA34XJS3_LACLC</name>
<dbReference type="AlphaFoldDB" id="A0AA34XJS3"/>
<evidence type="ECO:0000259" key="2">
    <source>
        <dbReference type="Pfam" id="PF13731"/>
    </source>
</evidence>
<keyword evidence="3" id="KW-0614">Plasmid</keyword>
<reference evidence="3 4" key="1">
    <citation type="journal article" date="2017" name="BMC Genomics">
        <title>Comparative and functional genomics of the Lactococcus lactis taxon; insights into evolution and niche adaptation.</title>
        <authorList>
            <person name="Kelleher P."/>
            <person name="Bottacini F."/>
            <person name="Mahony J."/>
            <person name="Kilcawley K.N."/>
            <person name="van Sinderen D."/>
        </authorList>
    </citation>
    <scope>NUCLEOTIDE SEQUENCE [LARGE SCALE GENOMIC DNA]</scope>
    <source>
        <strain evidence="3 4">JM3</strain>
    </source>
</reference>
<dbReference type="Proteomes" id="UP000192161">
    <property type="component" value="Plasmid pJM3A"/>
</dbReference>
<geneLocation type="plasmid" evidence="3 4">
    <name>pJM3A</name>
</geneLocation>
<protein>
    <submittedName>
        <fullName evidence="3">WxL domain-containing protein</fullName>
    </submittedName>
</protein>
<accession>A0AA34XJS3</accession>
<dbReference type="Pfam" id="PF13731">
    <property type="entry name" value="WxL"/>
    <property type="match status" value="1"/>
</dbReference>
<evidence type="ECO:0000256" key="1">
    <source>
        <dbReference type="SAM" id="SignalP"/>
    </source>
</evidence>
<gene>
    <name evidence="3" type="ORF">LLJM3_03695</name>
</gene>
<feature type="signal peptide" evidence="1">
    <location>
        <begin position="1"/>
        <end position="27"/>
    </location>
</feature>
<proteinExistence type="predicted"/>
<feature type="domain" description="WxL" evidence="2">
    <location>
        <begin position="36"/>
        <end position="238"/>
    </location>
</feature>
<dbReference type="EMBL" id="CP016737">
    <property type="protein sequence ID" value="ARE22099.1"/>
    <property type="molecule type" value="Genomic_DNA"/>
</dbReference>
<keyword evidence="1" id="KW-0732">Signal</keyword>
<evidence type="ECO:0000313" key="4">
    <source>
        <dbReference type="Proteomes" id="UP000192161"/>
    </source>
</evidence>
<evidence type="ECO:0000313" key="3">
    <source>
        <dbReference type="EMBL" id="ARE22099.1"/>
    </source>
</evidence>
<dbReference type="InterPro" id="IPR027994">
    <property type="entry name" value="WxL_dom"/>
</dbReference>